<evidence type="ECO:0000256" key="3">
    <source>
        <dbReference type="ARBA" id="ARBA00022898"/>
    </source>
</evidence>
<keyword evidence="8" id="KW-0456">Lyase</keyword>
<dbReference type="Gene3D" id="3.40.50.1100">
    <property type="match status" value="2"/>
</dbReference>
<evidence type="ECO:0000256" key="1">
    <source>
        <dbReference type="ARBA" id="ARBA00001933"/>
    </source>
</evidence>
<name>A0A173XGB6_9CLOT</name>
<dbReference type="EC" id="4.2.3.1" evidence="4"/>
<dbReference type="NCBIfam" id="TIGR00260">
    <property type="entry name" value="thrC"/>
    <property type="match status" value="1"/>
</dbReference>
<keyword evidence="3 5" id="KW-0663">Pyridoxal phosphate</keyword>
<organism evidence="8 9">
    <name type="scientific">Clostridium disporicum</name>
    <dbReference type="NCBI Taxonomy" id="84024"/>
    <lineage>
        <taxon>Bacteria</taxon>
        <taxon>Bacillati</taxon>
        <taxon>Bacillota</taxon>
        <taxon>Clostridia</taxon>
        <taxon>Eubacteriales</taxon>
        <taxon>Clostridiaceae</taxon>
        <taxon>Clostridium</taxon>
    </lineage>
</organism>
<dbReference type="AlphaFoldDB" id="A0A173XGB6"/>
<dbReference type="InterPro" id="IPR029144">
    <property type="entry name" value="Thr_synth_N"/>
</dbReference>
<dbReference type="GO" id="GO:0004795">
    <property type="term" value="F:threonine synthase activity"/>
    <property type="evidence" value="ECO:0007669"/>
    <property type="project" value="UniProtKB-UniRule"/>
</dbReference>
<accession>A0A173XGB6</accession>
<dbReference type="EMBL" id="CYZV01000001">
    <property type="protein sequence ID" value="CUN50902.1"/>
    <property type="molecule type" value="Genomic_DNA"/>
</dbReference>
<evidence type="ECO:0000313" key="8">
    <source>
        <dbReference type="EMBL" id="CUN50902.1"/>
    </source>
</evidence>
<dbReference type="CDD" id="cd01560">
    <property type="entry name" value="Thr-synth_2"/>
    <property type="match status" value="1"/>
</dbReference>
<dbReference type="Pfam" id="PF14821">
    <property type="entry name" value="Thr_synth_N"/>
    <property type="match status" value="1"/>
</dbReference>
<dbReference type="GO" id="GO:0005737">
    <property type="term" value="C:cytoplasm"/>
    <property type="evidence" value="ECO:0007669"/>
    <property type="project" value="TreeGrafter"/>
</dbReference>
<feature type="domain" description="Tryptophan synthase beta chain-like PALP" evidence="6">
    <location>
        <begin position="122"/>
        <end position="436"/>
    </location>
</feature>
<evidence type="ECO:0000259" key="6">
    <source>
        <dbReference type="Pfam" id="PF00291"/>
    </source>
</evidence>
<protein>
    <recommendedName>
        <fullName evidence="4">Threonine synthase</fullName>
        <ecNumber evidence="4">4.2.3.1</ecNumber>
    </recommendedName>
</protein>
<gene>
    <name evidence="8" type="primary">thrC</name>
    <name evidence="8" type="ORF">ERS852470_00090</name>
</gene>
<dbReference type="Gene3D" id="3.90.1380.10">
    <property type="entry name" value="Threonine synthase, N-terminal domain"/>
    <property type="match status" value="1"/>
</dbReference>
<dbReference type="InterPro" id="IPR004450">
    <property type="entry name" value="Thr_synthase-like"/>
</dbReference>
<sequence>MVKFSYDNSCFKIEIKGEYINKKVGGAKMNFISTRGEEGAISSSEAIIKGIANDGGLYVPNEFPEVYDRLKKKMGLSYIELAYEVIKEFFGDIGEENLKGAIDRAYNGKFSVREENDFLELYHGPTSAFKDAALLFLPQIMKEAKKLNNIKEEIVILTATSGDTGKAALQGFSNVDGFKVVVYYPENGVSAIQEKQMVTQEGNNVKVIGIRGNFDNAQSGVKKIFGDVEFREELKNRGFLLSSANSINIGRLVPQIVYYFYGYFDLVNKQKIKEGDEINIVVPTGNFGNILAAYYGKKMGLPIGKLICSSNENNVLTDFLNTGLYDRRRELILTESPSMDILVSSNLERLIFEANNRDAKKTKKLMDELNEKGVYSISSESKAFLSDFYGNYANTDEVYEAIKNVYNNKKYLMDTHTAVGYVVFNKYRKETGDNRQALIASTASPYKFPRSICNALELDVSNKDDFEILKLLNEYTNIEIPKNLVGLNNKKILHNNVCDKEKMKDILLEFLKESKND</sequence>
<feature type="domain" description="Threonine synthase N-terminal" evidence="7">
    <location>
        <begin position="31"/>
        <end position="106"/>
    </location>
</feature>
<evidence type="ECO:0000256" key="2">
    <source>
        <dbReference type="ARBA" id="ARBA00005517"/>
    </source>
</evidence>
<dbReference type="PANTHER" id="PTHR43515:SF1">
    <property type="entry name" value="THREONINE SYNTHASE-LIKE 1"/>
    <property type="match status" value="1"/>
</dbReference>
<dbReference type="PANTHER" id="PTHR43515">
    <property type="entry name" value="THREONINE SYNTHASE-LIKE 1"/>
    <property type="match status" value="1"/>
</dbReference>
<evidence type="ECO:0000313" key="9">
    <source>
        <dbReference type="Proteomes" id="UP000095558"/>
    </source>
</evidence>
<dbReference type="Proteomes" id="UP000095558">
    <property type="component" value="Unassembled WGS sequence"/>
</dbReference>
<proteinExistence type="inferred from homology"/>
<dbReference type="InterPro" id="IPR036052">
    <property type="entry name" value="TrpB-like_PALP_sf"/>
</dbReference>
<comment type="cofactor">
    <cofactor evidence="1 5">
        <name>pyridoxal 5'-phosphate</name>
        <dbReference type="ChEBI" id="CHEBI:597326"/>
    </cofactor>
</comment>
<dbReference type="GO" id="GO:0009088">
    <property type="term" value="P:threonine biosynthetic process"/>
    <property type="evidence" value="ECO:0007669"/>
    <property type="project" value="UniProtKB-UniRule"/>
</dbReference>
<comment type="similarity">
    <text evidence="2">Belongs to the threonine synthase family.</text>
</comment>
<dbReference type="Pfam" id="PF00291">
    <property type="entry name" value="PALP"/>
    <property type="match status" value="1"/>
</dbReference>
<evidence type="ECO:0000256" key="5">
    <source>
        <dbReference type="PIRSR" id="PIRSR604450-51"/>
    </source>
</evidence>
<dbReference type="SUPFAM" id="SSF53686">
    <property type="entry name" value="Tryptophan synthase beta subunit-like PLP-dependent enzymes"/>
    <property type="match status" value="1"/>
</dbReference>
<evidence type="ECO:0000259" key="7">
    <source>
        <dbReference type="Pfam" id="PF14821"/>
    </source>
</evidence>
<evidence type="ECO:0000256" key="4">
    <source>
        <dbReference type="NCBIfam" id="TIGR00260"/>
    </source>
</evidence>
<dbReference type="InterPro" id="IPR001926">
    <property type="entry name" value="TrpB-like_PALP"/>
</dbReference>
<dbReference type="InterPro" id="IPR037158">
    <property type="entry name" value="Thr_synth_N_sf"/>
</dbReference>
<reference evidence="8 9" key="1">
    <citation type="submission" date="2015-09" db="EMBL/GenBank/DDBJ databases">
        <authorList>
            <consortium name="Pathogen Informatics"/>
        </authorList>
    </citation>
    <scope>NUCLEOTIDE SEQUENCE [LARGE SCALE GENOMIC DNA]</scope>
    <source>
        <strain evidence="8 9">2789STDY5834855</strain>
    </source>
</reference>
<feature type="modified residue" description="N6-(pyridoxal phosphate)lysine" evidence="5">
    <location>
        <position position="130"/>
    </location>
</feature>